<dbReference type="PROSITE" id="PS51318">
    <property type="entry name" value="TAT"/>
    <property type="match status" value="1"/>
</dbReference>
<proteinExistence type="predicted"/>
<gene>
    <name evidence="1" type="ORF">SAMN04515672_2203</name>
</gene>
<dbReference type="InterPro" id="IPR047676">
    <property type="entry name" value="FxLYD_dom"/>
</dbReference>
<dbReference type="RefSeq" id="WP_090305672.1">
    <property type="nucleotide sequence ID" value="NZ_FNFE01000002.1"/>
</dbReference>
<protein>
    <submittedName>
        <fullName evidence="1">Uncharacterized protein</fullName>
    </submittedName>
</protein>
<dbReference type="PROSITE" id="PS51257">
    <property type="entry name" value="PROKAR_LIPOPROTEIN"/>
    <property type="match status" value="1"/>
</dbReference>
<dbReference type="EMBL" id="FNFE01000002">
    <property type="protein sequence ID" value="SDK03335.1"/>
    <property type="molecule type" value="Genomic_DNA"/>
</dbReference>
<dbReference type="AlphaFoldDB" id="A0A1G8YMH4"/>
<dbReference type="OrthoDB" id="214274at2157"/>
<evidence type="ECO:0000313" key="2">
    <source>
        <dbReference type="Proteomes" id="UP000198882"/>
    </source>
</evidence>
<dbReference type="InterPro" id="IPR006311">
    <property type="entry name" value="TAT_signal"/>
</dbReference>
<organism evidence="1 2">
    <name type="scientific">Natronorubrum texcoconense</name>
    <dbReference type="NCBI Taxonomy" id="1095776"/>
    <lineage>
        <taxon>Archaea</taxon>
        <taxon>Methanobacteriati</taxon>
        <taxon>Methanobacteriota</taxon>
        <taxon>Stenosarchaea group</taxon>
        <taxon>Halobacteria</taxon>
        <taxon>Halobacteriales</taxon>
        <taxon>Natrialbaceae</taxon>
        <taxon>Natronorubrum</taxon>
    </lineage>
</organism>
<reference evidence="2" key="1">
    <citation type="submission" date="2016-10" db="EMBL/GenBank/DDBJ databases">
        <authorList>
            <person name="Varghese N."/>
            <person name="Submissions S."/>
        </authorList>
    </citation>
    <scope>NUCLEOTIDE SEQUENCE [LARGE SCALE GENOMIC DNA]</scope>
    <source>
        <strain evidence="2">B4,CECT 8067,JCM 17497</strain>
    </source>
</reference>
<dbReference type="Proteomes" id="UP000198882">
    <property type="component" value="Unassembled WGS sequence"/>
</dbReference>
<evidence type="ECO:0000313" key="1">
    <source>
        <dbReference type="EMBL" id="SDK03335.1"/>
    </source>
</evidence>
<sequence length="167" mass="17763">MTRPTLSRRRALAAFGVGSATALAGCTGDGGPGIGGDPEYEAGEIGDVDGEPRTEDELVAAEALAEQEIDEGVTPLEEVSLTDHEFVFEDDYRGSTVQGTVENTGGDRIELVEVRVRVYNDDGEQIGRYLASTGDLDGGVVWEFQVIILEPPEDLAEYDITALGTPT</sequence>
<keyword evidence="2" id="KW-1185">Reference proteome</keyword>
<accession>A0A1G8YMH4</accession>
<name>A0A1G8YMH4_9EURY</name>
<dbReference type="NCBIfam" id="NF038353">
    <property type="entry name" value="FxLYD_dom"/>
    <property type="match status" value="1"/>
</dbReference>